<feature type="domain" description="Protein CR006 P-loop" evidence="2">
    <location>
        <begin position="19"/>
        <end position="715"/>
    </location>
</feature>
<organism evidence="3 4">
    <name type="scientific">Pseudomonas fluorescens ICMP 11288</name>
    <dbReference type="NCBI Taxonomy" id="1198309"/>
    <lineage>
        <taxon>Bacteria</taxon>
        <taxon>Pseudomonadati</taxon>
        <taxon>Pseudomonadota</taxon>
        <taxon>Gammaproteobacteria</taxon>
        <taxon>Pseudomonadales</taxon>
        <taxon>Pseudomonadaceae</taxon>
        <taxon>Pseudomonas</taxon>
    </lineage>
</organism>
<evidence type="ECO:0000313" key="4">
    <source>
        <dbReference type="Proteomes" id="UP000054197"/>
    </source>
</evidence>
<dbReference type="Proteomes" id="UP000054197">
    <property type="component" value="Unassembled WGS sequence"/>
</dbReference>
<sequence>MLKSIEKIKGLGVYQNYNKPADTQEFGIKNLIYGWNYSGKTTLSRLFAQLEAKTANPDLSGCEFSFGTDNDAITEKNFNRSNISVRVFNSDFVTANLHFDGGSFNPILLLGKESEEAQQKIDKLVERIKRSDSAQRKLNSKFESLKSRIALAKTDAAKFIRQRLKIDPYTAAHLGQDVLAVSILDSQLLMEKELADAIELALTPDSKKPSTVDELHTTPAIEGLHKEAVTVLSETPSFSNTLKHLEENPAIERWVQSGLHLHPTAGTCEFCGNELTPARLEAFRNHFSEDLADHQQKVEGLLERVRAAELRLAWPKAAELNPQFREGYKLAIDSLPVAIDAFNQAVKKLTAEAQGKADNSRKAMEPSPLTQGLEIAIKDAVAKVNAIIQQNNELASNFAKARADSLRKAKYHYVQQFIDEQNAAGLEVKKDRQMTRSDRLKAYTSKLKPQIDMLQAEISQAQQGREKINERLSSMLGSEAVQIKVVKDPTGQDQFQLIRKNGTAAKNLSDGERTAIAFSYFLTKLQEIKPADFKETIVYIDDPISSLDANHIFQVTAAIRALFFIQTDKNAPWQTTCKQLFVSTHNFEFFNLLREIKPVASKQGARLFLIKRTAEKSSTLENMPASLARYQSEYHFLFEVIHRFNQAPDKTAHDVLMLLPNAMRRFIELYTYSRLPGPKDAEQVDERAEVLFGVERAKRILKIFHYFSHGNTLERLAGNNELIFDLEHAVRDLIDAISEKDRPHMDALIAAIQP</sequence>
<dbReference type="GO" id="GO:0006302">
    <property type="term" value="P:double-strand break repair"/>
    <property type="evidence" value="ECO:0007669"/>
    <property type="project" value="TreeGrafter"/>
</dbReference>
<evidence type="ECO:0000259" key="2">
    <source>
        <dbReference type="Pfam" id="PF13166"/>
    </source>
</evidence>
<dbReference type="AlphaFoldDB" id="A0A0W0HFS7"/>
<dbReference type="EMBL" id="LKEF01000044">
    <property type="protein sequence ID" value="KTB59616.1"/>
    <property type="molecule type" value="Genomic_DNA"/>
</dbReference>
<name>A0A0W0HFS7_PSEFL</name>
<accession>A0A0W0HFS7</accession>
<dbReference type="InterPro" id="IPR027417">
    <property type="entry name" value="P-loop_NTPase"/>
</dbReference>
<dbReference type="InterPro" id="IPR026866">
    <property type="entry name" value="CR006_AAA"/>
</dbReference>
<dbReference type="SUPFAM" id="SSF52540">
    <property type="entry name" value="P-loop containing nucleoside triphosphate hydrolases"/>
    <property type="match status" value="1"/>
</dbReference>
<dbReference type="RefSeq" id="WP_058421855.1">
    <property type="nucleotide sequence ID" value="NZ_LKEF01000044.1"/>
</dbReference>
<dbReference type="GO" id="GO:0000731">
    <property type="term" value="P:DNA synthesis involved in DNA repair"/>
    <property type="evidence" value="ECO:0007669"/>
    <property type="project" value="TreeGrafter"/>
</dbReference>
<feature type="coiled-coil region" evidence="1">
    <location>
        <begin position="107"/>
        <end position="134"/>
    </location>
</feature>
<evidence type="ECO:0000256" key="1">
    <source>
        <dbReference type="SAM" id="Coils"/>
    </source>
</evidence>
<comment type="caution">
    <text evidence="3">The sequence shown here is derived from an EMBL/GenBank/DDBJ whole genome shotgun (WGS) entry which is preliminary data.</text>
</comment>
<evidence type="ECO:0000313" key="3">
    <source>
        <dbReference type="EMBL" id="KTB59616.1"/>
    </source>
</evidence>
<gene>
    <name evidence="3" type="ORF">AO063_03220</name>
</gene>
<protein>
    <recommendedName>
        <fullName evidence="2">Protein CR006 P-loop domain-containing protein</fullName>
    </recommendedName>
</protein>
<dbReference type="PANTHER" id="PTHR32182:SF22">
    <property type="entry name" value="ATP-DEPENDENT ENDONUCLEASE, OLD FAMILY-RELATED"/>
    <property type="match status" value="1"/>
</dbReference>
<proteinExistence type="predicted"/>
<keyword evidence="1" id="KW-0175">Coiled coil</keyword>
<dbReference type="PANTHER" id="PTHR32182">
    <property type="entry name" value="DNA REPLICATION AND REPAIR PROTEIN RECF"/>
    <property type="match status" value="1"/>
</dbReference>
<dbReference type="Pfam" id="PF13166">
    <property type="entry name" value="AAA_13"/>
    <property type="match status" value="1"/>
</dbReference>
<dbReference type="Gene3D" id="3.40.50.300">
    <property type="entry name" value="P-loop containing nucleotide triphosphate hydrolases"/>
    <property type="match status" value="1"/>
</dbReference>
<reference evidence="3 4" key="1">
    <citation type="submission" date="2015-09" db="EMBL/GenBank/DDBJ databases">
        <title>Genome sequence of ICMP 11288.</title>
        <authorList>
            <person name="Visnovsky S."/>
            <person name="Lu A."/>
            <person name="Panda P."/>
            <person name="Pitman A."/>
        </authorList>
    </citation>
    <scope>NUCLEOTIDE SEQUENCE [LARGE SCALE GENOMIC DNA]</scope>
    <source>
        <strain evidence="3 4">ICMP 11288</strain>
    </source>
</reference>